<dbReference type="PANTHER" id="PTHR38779:SF2">
    <property type="entry name" value="TYPE II SECRETION SYSTEM PROTEIN I-RELATED"/>
    <property type="match status" value="1"/>
</dbReference>
<evidence type="ECO:0000313" key="11">
    <source>
        <dbReference type="Proteomes" id="UP000052052"/>
    </source>
</evidence>
<comment type="caution">
    <text evidence="10">The sequence shown here is derived from an EMBL/GenBank/DDBJ whole genome shotgun (WGS) entry which is preliminary data.</text>
</comment>
<dbReference type="PANTHER" id="PTHR38779">
    <property type="entry name" value="TYPE II SECRETION SYSTEM PROTEIN I-RELATED"/>
    <property type="match status" value="1"/>
</dbReference>
<keyword evidence="7 9" id="KW-1133">Transmembrane helix</keyword>
<keyword evidence="11" id="KW-1185">Reference proteome</keyword>
<dbReference type="EMBL" id="LDJL01000009">
    <property type="protein sequence ID" value="KRG69654.1"/>
    <property type="molecule type" value="Genomic_DNA"/>
</dbReference>
<reference evidence="10 11" key="1">
    <citation type="submission" date="2015-05" db="EMBL/GenBank/DDBJ databases">
        <title>Genome sequencing and analysis of members of genus Stenotrophomonas.</title>
        <authorList>
            <person name="Patil P.P."/>
            <person name="Midha S."/>
            <person name="Patil P.B."/>
        </authorList>
    </citation>
    <scope>NUCLEOTIDE SEQUENCE [LARGE SCALE GENOMIC DNA]</scope>
    <source>
        <strain evidence="10 11">DSM 21858</strain>
    </source>
</reference>
<dbReference type="InterPro" id="IPR012902">
    <property type="entry name" value="N_methyl_site"/>
</dbReference>
<evidence type="ECO:0000256" key="7">
    <source>
        <dbReference type="ARBA" id="ARBA00022989"/>
    </source>
</evidence>
<evidence type="ECO:0000256" key="9">
    <source>
        <dbReference type="SAM" id="Phobius"/>
    </source>
</evidence>
<dbReference type="Proteomes" id="UP000052052">
    <property type="component" value="Unassembled WGS sequence"/>
</dbReference>
<proteinExistence type="inferred from homology"/>
<evidence type="ECO:0000256" key="6">
    <source>
        <dbReference type="ARBA" id="ARBA00022692"/>
    </source>
</evidence>
<evidence type="ECO:0000256" key="5">
    <source>
        <dbReference type="ARBA" id="ARBA00022519"/>
    </source>
</evidence>
<evidence type="ECO:0000256" key="4">
    <source>
        <dbReference type="ARBA" id="ARBA00022481"/>
    </source>
</evidence>
<dbReference type="GO" id="GO:0015628">
    <property type="term" value="P:protein secretion by the type II secretion system"/>
    <property type="evidence" value="ECO:0007669"/>
    <property type="project" value="InterPro"/>
</dbReference>
<dbReference type="InterPro" id="IPR010052">
    <property type="entry name" value="T2SS_protein-GspI"/>
</dbReference>
<organism evidence="10 11">
    <name type="scientific">Pseudoxanthomonas dokdonensis</name>
    <dbReference type="NCBI Taxonomy" id="344882"/>
    <lineage>
        <taxon>Bacteria</taxon>
        <taxon>Pseudomonadati</taxon>
        <taxon>Pseudomonadota</taxon>
        <taxon>Gammaproteobacteria</taxon>
        <taxon>Lysobacterales</taxon>
        <taxon>Lysobacteraceae</taxon>
        <taxon>Pseudoxanthomonas</taxon>
    </lineage>
</organism>
<dbReference type="PROSITE" id="PS00409">
    <property type="entry name" value="PROKAR_NTER_METHYL"/>
    <property type="match status" value="1"/>
</dbReference>
<evidence type="ECO:0000256" key="3">
    <source>
        <dbReference type="ARBA" id="ARBA00022475"/>
    </source>
</evidence>
<protein>
    <recommendedName>
        <fullName evidence="12">General secretion pathway protein GspI</fullName>
    </recommendedName>
</protein>
<comment type="subcellular location">
    <subcellularLocation>
        <location evidence="1">Cell inner membrane</location>
        <topology evidence="1">Single-pass membrane protein</topology>
    </subcellularLocation>
</comment>
<dbReference type="STRING" id="344882.ABB29_09310"/>
<sequence>MNTRIAAGYRGLARQQGFTLIEVIVAFALLALALTLLLGSLSGAARQIQTADRSTRASLHAQSLLSQLGVAQPLQVGTVQGEFEDGQYHWTLDVQRYVDPLVTAQPVGPSDIAPPQLLQFTLTTRWGEQPAQAIVFHGLRQVPPQTAGVAPP</sequence>
<accession>A0A0R0CK22</accession>
<dbReference type="PATRIC" id="fig|344882.3.peg.3220"/>
<evidence type="ECO:0000256" key="8">
    <source>
        <dbReference type="ARBA" id="ARBA00023136"/>
    </source>
</evidence>
<dbReference type="Pfam" id="PF07963">
    <property type="entry name" value="N_methyl"/>
    <property type="match status" value="1"/>
</dbReference>
<dbReference type="NCBIfam" id="TIGR02532">
    <property type="entry name" value="IV_pilin_GFxxxE"/>
    <property type="match status" value="1"/>
</dbReference>
<dbReference type="GO" id="GO:0005886">
    <property type="term" value="C:plasma membrane"/>
    <property type="evidence" value="ECO:0007669"/>
    <property type="project" value="UniProtKB-SubCell"/>
</dbReference>
<dbReference type="NCBIfam" id="NF047828">
    <property type="entry name" value="T3SSXpsI"/>
    <property type="match status" value="1"/>
</dbReference>
<evidence type="ECO:0000256" key="1">
    <source>
        <dbReference type="ARBA" id="ARBA00004377"/>
    </source>
</evidence>
<keyword evidence="6 9" id="KW-0812">Transmembrane</keyword>
<keyword evidence="5" id="KW-0997">Cell inner membrane</keyword>
<evidence type="ECO:0000256" key="2">
    <source>
        <dbReference type="ARBA" id="ARBA00008358"/>
    </source>
</evidence>
<dbReference type="GO" id="GO:0015627">
    <property type="term" value="C:type II protein secretion system complex"/>
    <property type="evidence" value="ECO:0007669"/>
    <property type="project" value="InterPro"/>
</dbReference>
<evidence type="ECO:0000313" key="10">
    <source>
        <dbReference type="EMBL" id="KRG69654.1"/>
    </source>
</evidence>
<feature type="transmembrane region" description="Helical" evidence="9">
    <location>
        <begin position="20"/>
        <end position="41"/>
    </location>
</feature>
<comment type="similarity">
    <text evidence="2">Belongs to the GSP I family.</text>
</comment>
<keyword evidence="3" id="KW-1003">Cell membrane</keyword>
<dbReference type="AlphaFoldDB" id="A0A0R0CK22"/>
<evidence type="ECO:0008006" key="12">
    <source>
        <dbReference type="Google" id="ProtNLM"/>
    </source>
</evidence>
<name>A0A0R0CK22_9GAMM</name>
<keyword evidence="8 9" id="KW-0472">Membrane</keyword>
<keyword evidence="4" id="KW-0488">Methylation</keyword>
<gene>
    <name evidence="10" type="ORF">ABB29_09310</name>
</gene>